<dbReference type="InterPro" id="IPR001480">
    <property type="entry name" value="Bulb-type_lectin_dom"/>
</dbReference>
<feature type="chain" id="PRO_5035252549" description="Receptor-like serine/threonine-protein kinase" evidence="23">
    <location>
        <begin position="25"/>
        <end position="783"/>
    </location>
</feature>
<feature type="domain" description="Protein kinase" evidence="24">
    <location>
        <begin position="494"/>
        <end position="783"/>
    </location>
</feature>
<keyword evidence="6 21" id="KW-0245">EGF-like domain</keyword>
<keyword evidence="8 22" id="KW-0812">Transmembrane</keyword>
<dbReference type="PANTHER" id="PTHR32444">
    <property type="entry name" value="BULB-TYPE LECTIN DOMAIN-CONTAINING PROTEIN"/>
    <property type="match status" value="1"/>
</dbReference>
<comment type="similarity">
    <text evidence="20">Belongs to the protein kinase superfamily. Ser/Thr protein kinase family.</text>
</comment>
<evidence type="ECO:0000256" key="8">
    <source>
        <dbReference type="ARBA" id="ARBA00022692"/>
    </source>
</evidence>
<evidence type="ECO:0000259" key="26">
    <source>
        <dbReference type="PROSITE" id="PS50927"/>
    </source>
</evidence>
<evidence type="ECO:0000313" key="28">
    <source>
        <dbReference type="EMBL" id="KAG6517932.1"/>
    </source>
</evidence>
<dbReference type="EMBL" id="JACMSC010000006">
    <property type="protein sequence ID" value="KAG6517932.1"/>
    <property type="molecule type" value="Genomic_DNA"/>
</dbReference>
<evidence type="ECO:0000313" key="29">
    <source>
        <dbReference type="Proteomes" id="UP000734854"/>
    </source>
</evidence>
<dbReference type="InterPro" id="IPR000858">
    <property type="entry name" value="S_locus_glycoprot_dom"/>
</dbReference>
<dbReference type="InterPro" id="IPR001245">
    <property type="entry name" value="Ser-Thr/Tyr_kinase_cat_dom"/>
</dbReference>
<dbReference type="Gene3D" id="2.90.10.10">
    <property type="entry name" value="Bulb-type lectin domain"/>
    <property type="match status" value="1"/>
</dbReference>
<feature type="transmembrane region" description="Helical" evidence="22">
    <location>
        <begin position="436"/>
        <end position="458"/>
    </location>
</feature>
<dbReference type="FunFam" id="3.30.200.20:FF:000195">
    <property type="entry name" value="G-type lectin S-receptor-like serine/threonine-protein kinase"/>
    <property type="match status" value="1"/>
</dbReference>
<keyword evidence="14 22" id="KW-0472">Membrane</keyword>
<dbReference type="InterPro" id="IPR003609">
    <property type="entry name" value="Pan_app"/>
</dbReference>
<dbReference type="InterPro" id="IPR008271">
    <property type="entry name" value="Ser/Thr_kinase_AS"/>
</dbReference>
<dbReference type="GO" id="GO:0004674">
    <property type="term" value="F:protein serine/threonine kinase activity"/>
    <property type="evidence" value="ECO:0007669"/>
    <property type="project" value="UniProtKB-KW"/>
</dbReference>
<accession>A0A8J5HBM4</accession>
<dbReference type="CDD" id="cd00054">
    <property type="entry name" value="EGF_CA"/>
    <property type="match status" value="1"/>
</dbReference>
<evidence type="ECO:0000256" key="9">
    <source>
        <dbReference type="ARBA" id="ARBA00022729"/>
    </source>
</evidence>
<evidence type="ECO:0000256" key="22">
    <source>
        <dbReference type="SAM" id="Phobius"/>
    </source>
</evidence>
<keyword evidence="10 20" id="KW-0547">Nucleotide-binding</keyword>
<dbReference type="FunFam" id="1.10.510.10:FF:000240">
    <property type="entry name" value="Lectin-domain containing receptor kinase A4.3"/>
    <property type="match status" value="1"/>
</dbReference>
<dbReference type="PROSITE" id="PS50927">
    <property type="entry name" value="BULB_LECTIN"/>
    <property type="match status" value="1"/>
</dbReference>
<dbReference type="Pfam" id="PF07714">
    <property type="entry name" value="PK_Tyr_Ser-Thr"/>
    <property type="match status" value="1"/>
</dbReference>
<keyword evidence="12 20" id="KW-0067">ATP-binding</keyword>
<keyword evidence="9 23" id="KW-0732">Signal</keyword>
<evidence type="ECO:0000256" key="10">
    <source>
        <dbReference type="ARBA" id="ARBA00022741"/>
    </source>
</evidence>
<evidence type="ECO:0000256" key="2">
    <source>
        <dbReference type="ARBA" id="ARBA00008536"/>
    </source>
</evidence>
<evidence type="ECO:0000256" key="21">
    <source>
        <dbReference type="PROSITE-ProRule" id="PRU00076"/>
    </source>
</evidence>
<sequence>METRIAPFCSFLFFVTTLCSRSTARDTLTLSTPLLDADGATLISDGGRFALGFFSPLGSSNRYIGIWYHNINHNQTVVWVANRKHAITDRSGRLSLTGDRGLTVTDGNSIAVWSSHSATVLKSPVAQLLDSGNFVVSNGSSMAWQSFEFPTDTYIPSMKIGWDLTTGRSYNLTAWTSESDPAPSGYTMSIDQSGDPQLVITDGPRRHWRGGPWNGNRFSGAEGMQRDRAVGIGFNYTTNPHQVFFSLYLIDTSIIDRLVISTSGTLQHYMWIQDRQIWTFLGFVPRDECDSVARCGPNGVCHPDGSTMCTCLPGFASRNNSVELDGCVRITALDCVNGTDGFVNQSSVKLPDTSTAMVDWSMVSLEECRVRCLRNCSCTGYAQANVSDSGSGCVLWWTNLLDIKYYDGGTGQDLFVRVAAADLPSTGAKPGHRSPMVAVIVAPALAIILLAFIVYWICWRKKKHDIYFDDDAQEEDLDLPIYDLYTIAEATDNFSESNKLGQGGYGPGKLMDGQEIAVKRLSMTSTQGAHEFKNEVTVIAKLQHRNLVRLLGCCIEARERMLIYEKTLTTSKPSYTFTCRDSLLTNFADANESAVTLILQADKAKSGLLDWKTRYNIIVGIARGLLYLHHDSRLRIIHRDMKASNILLDEHMDPKISDFGMARTFRGDDIEANTMRIVGTYGYMSPEYAMNGMFSIKSDVFSFGILILEIISGRRNRGVYNSPFHMNLLSDVWNLWEDGEALKLVDESIAHSFVATEESRQKIMLGRTIAAEASALATRLFQP</sequence>
<comment type="catalytic activity">
    <reaction evidence="19 20">
        <text>L-seryl-[protein] + ATP = O-phospho-L-seryl-[protein] + ADP + H(+)</text>
        <dbReference type="Rhea" id="RHEA:17989"/>
        <dbReference type="Rhea" id="RHEA-COMP:9863"/>
        <dbReference type="Rhea" id="RHEA-COMP:11604"/>
        <dbReference type="ChEBI" id="CHEBI:15378"/>
        <dbReference type="ChEBI" id="CHEBI:29999"/>
        <dbReference type="ChEBI" id="CHEBI:30616"/>
        <dbReference type="ChEBI" id="CHEBI:83421"/>
        <dbReference type="ChEBI" id="CHEBI:456216"/>
        <dbReference type="EC" id="2.7.11.1"/>
    </reaction>
</comment>
<evidence type="ECO:0000256" key="7">
    <source>
        <dbReference type="ARBA" id="ARBA00022679"/>
    </source>
</evidence>
<evidence type="ECO:0000256" key="15">
    <source>
        <dbReference type="ARBA" id="ARBA00023157"/>
    </source>
</evidence>
<evidence type="ECO:0000259" key="25">
    <source>
        <dbReference type="PROSITE" id="PS50026"/>
    </source>
</evidence>
<dbReference type="Pfam" id="PF08276">
    <property type="entry name" value="PAN_2"/>
    <property type="match status" value="1"/>
</dbReference>
<feature type="domain" description="Bulb-type lectin" evidence="26">
    <location>
        <begin position="27"/>
        <end position="149"/>
    </location>
</feature>
<dbReference type="PIRSF" id="PIRSF000641">
    <property type="entry name" value="SRK"/>
    <property type="match status" value="1"/>
</dbReference>
<keyword evidence="7 20" id="KW-0808">Transferase</keyword>
<name>A0A8J5HBM4_ZINOF</name>
<keyword evidence="29" id="KW-1185">Reference proteome</keyword>
<organism evidence="28 29">
    <name type="scientific">Zingiber officinale</name>
    <name type="common">Ginger</name>
    <name type="synonym">Amomum zingiber</name>
    <dbReference type="NCBI Taxonomy" id="94328"/>
    <lineage>
        <taxon>Eukaryota</taxon>
        <taxon>Viridiplantae</taxon>
        <taxon>Streptophyta</taxon>
        <taxon>Embryophyta</taxon>
        <taxon>Tracheophyta</taxon>
        <taxon>Spermatophyta</taxon>
        <taxon>Magnoliopsida</taxon>
        <taxon>Liliopsida</taxon>
        <taxon>Zingiberales</taxon>
        <taxon>Zingiberaceae</taxon>
        <taxon>Zingiber</taxon>
    </lineage>
</organism>
<dbReference type="FunFam" id="2.90.10.10:FF:000005">
    <property type="entry name" value="G-type lectin S-receptor-like serine/threonine-protein kinase"/>
    <property type="match status" value="1"/>
</dbReference>
<keyword evidence="16" id="KW-0675">Receptor</keyword>
<feature type="domain" description="EGF-like" evidence="25">
    <location>
        <begin position="285"/>
        <end position="321"/>
    </location>
</feature>
<dbReference type="GO" id="GO:0002229">
    <property type="term" value="P:defense response to oomycetes"/>
    <property type="evidence" value="ECO:0007669"/>
    <property type="project" value="UniProtKB-ARBA"/>
</dbReference>
<comment type="similarity">
    <text evidence="3">In the C-terminal section; belongs to the protein kinase superfamily. Ser/Thr protein kinase family.</text>
</comment>
<keyword evidence="15" id="KW-1015">Disulfide bond</keyword>
<comment type="caution">
    <text evidence="21">Lacks conserved residue(s) required for the propagation of feature annotation.</text>
</comment>
<dbReference type="Proteomes" id="UP000734854">
    <property type="component" value="Unassembled WGS sequence"/>
</dbReference>
<dbReference type="CDD" id="cd00028">
    <property type="entry name" value="B_lectin"/>
    <property type="match status" value="1"/>
</dbReference>
<evidence type="ECO:0000256" key="23">
    <source>
        <dbReference type="SAM" id="SignalP"/>
    </source>
</evidence>
<dbReference type="GO" id="GO:0048544">
    <property type="term" value="P:recognition of pollen"/>
    <property type="evidence" value="ECO:0007669"/>
    <property type="project" value="InterPro"/>
</dbReference>
<dbReference type="EC" id="2.7.11.1" evidence="20"/>
<comment type="caution">
    <text evidence="28">The sequence shown here is derived from an EMBL/GenBank/DDBJ whole genome shotgun (WGS) entry which is preliminary data.</text>
</comment>
<dbReference type="PROSITE" id="PS50011">
    <property type="entry name" value="PROTEIN_KINASE_DOM"/>
    <property type="match status" value="1"/>
</dbReference>
<dbReference type="SUPFAM" id="SSF56112">
    <property type="entry name" value="Protein kinase-like (PK-like)"/>
    <property type="match status" value="1"/>
</dbReference>
<dbReference type="SMART" id="SM00473">
    <property type="entry name" value="PAN_AP"/>
    <property type="match status" value="1"/>
</dbReference>
<evidence type="ECO:0000256" key="20">
    <source>
        <dbReference type="PIRNR" id="PIRNR000641"/>
    </source>
</evidence>
<keyword evidence="11 20" id="KW-0418">Kinase</keyword>
<proteinExistence type="inferred from homology"/>
<evidence type="ECO:0000256" key="12">
    <source>
        <dbReference type="ARBA" id="ARBA00022840"/>
    </source>
</evidence>
<evidence type="ECO:0000256" key="6">
    <source>
        <dbReference type="ARBA" id="ARBA00022536"/>
    </source>
</evidence>
<evidence type="ECO:0000256" key="3">
    <source>
        <dbReference type="ARBA" id="ARBA00010217"/>
    </source>
</evidence>
<dbReference type="InterPro" id="IPR000719">
    <property type="entry name" value="Prot_kinase_dom"/>
</dbReference>
<evidence type="ECO:0000256" key="4">
    <source>
        <dbReference type="ARBA" id="ARBA00022475"/>
    </source>
</evidence>
<dbReference type="PROSITE" id="PS50948">
    <property type="entry name" value="PAN"/>
    <property type="match status" value="1"/>
</dbReference>
<dbReference type="CDD" id="cd01098">
    <property type="entry name" value="PAN_AP_plant"/>
    <property type="match status" value="1"/>
</dbReference>
<dbReference type="Gene3D" id="1.10.510.10">
    <property type="entry name" value="Transferase(Phosphotransferase) domain 1"/>
    <property type="match status" value="1"/>
</dbReference>
<keyword evidence="5 20" id="KW-0723">Serine/threonine-protein kinase</keyword>
<evidence type="ECO:0000256" key="14">
    <source>
        <dbReference type="ARBA" id="ARBA00023136"/>
    </source>
</evidence>
<keyword evidence="4" id="KW-1003">Cell membrane</keyword>
<feature type="signal peptide" evidence="23">
    <location>
        <begin position="1"/>
        <end position="24"/>
    </location>
</feature>
<keyword evidence="13 22" id="KW-1133">Transmembrane helix</keyword>
<keyword evidence="17" id="KW-0325">Glycoprotein</keyword>
<comment type="similarity">
    <text evidence="2">In the N-terminal section; belongs to the leguminous lectin family.</text>
</comment>
<dbReference type="InterPro" id="IPR011009">
    <property type="entry name" value="Kinase-like_dom_sf"/>
</dbReference>
<evidence type="ECO:0000256" key="18">
    <source>
        <dbReference type="ARBA" id="ARBA00047899"/>
    </source>
</evidence>
<dbReference type="PROSITE" id="PS50026">
    <property type="entry name" value="EGF_3"/>
    <property type="match status" value="1"/>
</dbReference>
<dbReference type="InterPro" id="IPR036426">
    <property type="entry name" value="Bulb-type_lectin_dom_sf"/>
</dbReference>
<evidence type="ECO:0000256" key="17">
    <source>
        <dbReference type="ARBA" id="ARBA00023180"/>
    </source>
</evidence>
<dbReference type="Gene3D" id="3.30.200.20">
    <property type="entry name" value="Phosphorylase Kinase, domain 1"/>
    <property type="match status" value="1"/>
</dbReference>
<evidence type="ECO:0000256" key="11">
    <source>
        <dbReference type="ARBA" id="ARBA00022777"/>
    </source>
</evidence>
<dbReference type="GO" id="GO:0005524">
    <property type="term" value="F:ATP binding"/>
    <property type="evidence" value="ECO:0007669"/>
    <property type="project" value="UniProtKB-KW"/>
</dbReference>
<dbReference type="AlphaFoldDB" id="A0A8J5HBM4"/>
<feature type="domain" description="Apple" evidence="27">
    <location>
        <begin position="335"/>
        <end position="419"/>
    </location>
</feature>
<dbReference type="SMART" id="SM00220">
    <property type="entry name" value="S_TKc"/>
    <property type="match status" value="1"/>
</dbReference>
<evidence type="ECO:0000256" key="16">
    <source>
        <dbReference type="ARBA" id="ARBA00023170"/>
    </source>
</evidence>
<comment type="subcellular location">
    <subcellularLocation>
        <location evidence="1">Cell membrane</location>
        <topology evidence="1">Single-pass type I membrane protein</topology>
    </subcellularLocation>
</comment>
<evidence type="ECO:0000256" key="19">
    <source>
        <dbReference type="ARBA" id="ARBA00048679"/>
    </source>
</evidence>
<dbReference type="Pfam" id="PF00954">
    <property type="entry name" value="S_locus_glycop"/>
    <property type="match status" value="1"/>
</dbReference>
<evidence type="ECO:0000259" key="27">
    <source>
        <dbReference type="PROSITE" id="PS50948"/>
    </source>
</evidence>
<reference evidence="28 29" key="1">
    <citation type="submission" date="2020-08" db="EMBL/GenBank/DDBJ databases">
        <title>Plant Genome Project.</title>
        <authorList>
            <person name="Zhang R.-G."/>
        </authorList>
    </citation>
    <scope>NUCLEOTIDE SEQUENCE [LARGE SCALE GENOMIC DNA]</scope>
    <source>
        <tissue evidence="28">Rhizome</tissue>
    </source>
</reference>
<dbReference type="InterPro" id="IPR024171">
    <property type="entry name" value="SRK-like_kinase"/>
</dbReference>
<evidence type="ECO:0000256" key="13">
    <source>
        <dbReference type="ARBA" id="ARBA00022989"/>
    </source>
</evidence>
<dbReference type="PROSITE" id="PS00108">
    <property type="entry name" value="PROTEIN_KINASE_ST"/>
    <property type="match status" value="1"/>
</dbReference>
<dbReference type="SMART" id="SM00108">
    <property type="entry name" value="B_lectin"/>
    <property type="match status" value="1"/>
</dbReference>
<evidence type="ECO:0000259" key="24">
    <source>
        <dbReference type="PROSITE" id="PS50011"/>
    </source>
</evidence>
<comment type="catalytic activity">
    <reaction evidence="18 20">
        <text>L-threonyl-[protein] + ATP = O-phospho-L-threonyl-[protein] + ADP + H(+)</text>
        <dbReference type="Rhea" id="RHEA:46608"/>
        <dbReference type="Rhea" id="RHEA-COMP:11060"/>
        <dbReference type="Rhea" id="RHEA-COMP:11605"/>
        <dbReference type="ChEBI" id="CHEBI:15378"/>
        <dbReference type="ChEBI" id="CHEBI:30013"/>
        <dbReference type="ChEBI" id="CHEBI:30616"/>
        <dbReference type="ChEBI" id="CHEBI:61977"/>
        <dbReference type="ChEBI" id="CHEBI:456216"/>
        <dbReference type="EC" id="2.7.11.1"/>
    </reaction>
</comment>
<evidence type="ECO:0000256" key="1">
    <source>
        <dbReference type="ARBA" id="ARBA00004251"/>
    </source>
</evidence>
<dbReference type="SUPFAM" id="SSF51110">
    <property type="entry name" value="alpha-D-mannose-specific plant lectins"/>
    <property type="match status" value="1"/>
</dbReference>
<dbReference type="PANTHER" id="PTHR32444:SF183">
    <property type="entry name" value="APPLE DOMAIN-CONTAINING PROTEIN"/>
    <property type="match status" value="1"/>
</dbReference>
<dbReference type="Pfam" id="PF01453">
    <property type="entry name" value="B_lectin"/>
    <property type="match status" value="1"/>
</dbReference>
<protein>
    <recommendedName>
        <fullName evidence="20">Receptor-like serine/threonine-protein kinase</fullName>
        <ecNumber evidence="20">2.7.11.1</ecNumber>
    </recommendedName>
</protein>
<evidence type="ECO:0000256" key="5">
    <source>
        <dbReference type="ARBA" id="ARBA00022527"/>
    </source>
</evidence>
<gene>
    <name evidence="28" type="ORF">ZIOFF_021331</name>
</gene>
<dbReference type="GO" id="GO:0005886">
    <property type="term" value="C:plasma membrane"/>
    <property type="evidence" value="ECO:0007669"/>
    <property type="project" value="UniProtKB-SubCell"/>
</dbReference>
<dbReference type="InterPro" id="IPR000742">
    <property type="entry name" value="EGF"/>
</dbReference>